<comment type="caution">
    <text evidence="4">The sequence shown here is derived from an EMBL/GenBank/DDBJ whole genome shotgun (WGS) entry which is preliminary data.</text>
</comment>
<dbReference type="InterPro" id="IPR000485">
    <property type="entry name" value="AsnC-type_HTH_dom"/>
</dbReference>
<organism evidence="4 5">
    <name type="scientific">Caloramator australicus RC3</name>
    <dbReference type="NCBI Taxonomy" id="857293"/>
    <lineage>
        <taxon>Bacteria</taxon>
        <taxon>Bacillati</taxon>
        <taxon>Bacillota</taxon>
        <taxon>Clostridia</taxon>
        <taxon>Eubacteriales</taxon>
        <taxon>Clostridiaceae</taxon>
        <taxon>Caloramator</taxon>
    </lineage>
</organism>
<dbReference type="InterPro" id="IPR036388">
    <property type="entry name" value="WH-like_DNA-bd_sf"/>
</dbReference>
<dbReference type="SUPFAM" id="SSF53613">
    <property type="entry name" value="Ribokinase-like"/>
    <property type="match status" value="1"/>
</dbReference>
<dbReference type="InterPro" id="IPR029056">
    <property type="entry name" value="Ribokinase-like"/>
</dbReference>
<dbReference type="SMART" id="SM00419">
    <property type="entry name" value="HTH_CRP"/>
    <property type="match status" value="1"/>
</dbReference>
<evidence type="ECO:0000256" key="2">
    <source>
        <dbReference type="ARBA" id="ARBA00022777"/>
    </source>
</evidence>
<dbReference type="RefSeq" id="WP_008907781.1">
    <property type="nucleotide sequence ID" value="NZ_CAKP01000018.1"/>
</dbReference>
<dbReference type="PROSITE" id="PS00583">
    <property type="entry name" value="PFKB_KINASES_1"/>
    <property type="match status" value="1"/>
</dbReference>
<dbReference type="STRING" id="857293.CAAU_0414"/>
<gene>
    <name evidence="4" type="ORF">CAAU_0414</name>
</gene>
<accession>G0V4M3</accession>
<dbReference type="Pfam" id="PF13412">
    <property type="entry name" value="HTH_24"/>
    <property type="match status" value="1"/>
</dbReference>
<dbReference type="Pfam" id="PF00294">
    <property type="entry name" value="PfkB"/>
    <property type="match status" value="1"/>
</dbReference>
<dbReference type="InterPro" id="IPR002173">
    <property type="entry name" value="Carboh/pur_kinase_PfkB_CS"/>
</dbReference>
<dbReference type="PANTHER" id="PTHR10584">
    <property type="entry name" value="SUGAR KINASE"/>
    <property type="match status" value="1"/>
</dbReference>
<keyword evidence="2 4" id="KW-0418">Kinase</keyword>
<dbReference type="GO" id="GO:0006355">
    <property type="term" value="P:regulation of DNA-templated transcription"/>
    <property type="evidence" value="ECO:0007669"/>
    <property type="project" value="InterPro"/>
</dbReference>
<dbReference type="EMBL" id="CAKP01000018">
    <property type="protein sequence ID" value="CCC58063.1"/>
    <property type="molecule type" value="Genomic_DNA"/>
</dbReference>
<sequence>MTNREREILNIVRENPLISQDEIAKRLGITRSSVAVHITNLMKKGLILGKGYVLPQNEDYVYVIGAANVDMLGYPKSKLKLKDSNPGNLKISFGGVGRNIAENLARMGVKTKLLTLLGEDIYGRKIYDHAKKIGMDVSSVYFIEEKQTSTYISIQDEKGDMALALSCMDIYDEFKVDYIKENKGLIKNSKCIVVDTNLPEDVLKYISEEFEVPIFLDTVSTTKALKVKDFIGNFYCIKPNKYEAEALTGIKINDEKDLKICSDYFLQRGVKRIFISLGEDGVFYSDGRIYNLLKAPKIEAVNSNGAGDAFIAGLVFGFINGYDIDLSAKLAMAASIIALKSEDTINPNIDIDSIQSTIKEMGL</sequence>
<name>G0V4M3_9CLOT</name>
<keyword evidence="5" id="KW-1185">Reference proteome</keyword>
<dbReference type="eggNOG" id="COG1522">
    <property type="taxonomic scope" value="Bacteria"/>
</dbReference>
<dbReference type="InterPro" id="IPR011991">
    <property type="entry name" value="ArsR-like_HTH"/>
</dbReference>
<dbReference type="Gene3D" id="1.10.10.10">
    <property type="entry name" value="Winged helix-like DNA-binding domain superfamily/Winged helix DNA-binding domain"/>
    <property type="match status" value="1"/>
</dbReference>
<dbReference type="Gene3D" id="3.40.1190.20">
    <property type="match status" value="1"/>
</dbReference>
<protein>
    <submittedName>
        <fullName evidence="4">Pseudouridine kinase</fullName>
        <ecNumber evidence="4">2.7.1.83</ecNumber>
    </submittedName>
</protein>
<evidence type="ECO:0000313" key="4">
    <source>
        <dbReference type="EMBL" id="CCC58063.1"/>
    </source>
</evidence>
<dbReference type="PROSITE" id="PS00584">
    <property type="entry name" value="PFKB_KINASES_2"/>
    <property type="match status" value="1"/>
</dbReference>
<dbReference type="Proteomes" id="UP000007652">
    <property type="component" value="Unassembled WGS sequence"/>
</dbReference>
<dbReference type="GO" id="GO:0043565">
    <property type="term" value="F:sequence-specific DNA binding"/>
    <property type="evidence" value="ECO:0007669"/>
    <property type="project" value="InterPro"/>
</dbReference>
<dbReference type="EC" id="2.7.1.83" evidence="4"/>
<dbReference type="InterPro" id="IPR011611">
    <property type="entry name" value="PfkB_dom"/>
</dbReference>
<dbReference type="SUPFAM" id="SSF46785">
    <property type="entry name" value="Winged helix' DNA-binding domain"/>
    <property type="match status" value="1"/>
</dbReference>
<dbReference type="PROSITE" id="PS50956">
    <property type="entry name" value="HTH_ASNC_2"/>
    <property type="match status" value="1"/>
</dbReference>
<dbReference type="PANTHER" id="PTHR10584:SF166">
    <property type="entry name" value="RIBOKINASE"/>
    <property type="match status" value="1"/>
</dbReference>
<dbReference type="CDD" id="cd00090">
    <property type="entry name" value="HTH_ARSR"/>
    <property type="match status" value="1"/>
</dbReference>
<feature type="domain" description="HTH asnC-type" evidence="3">
    <location>
        <begin position="1"/>
        <end position="75"/>
    </location>
</feature>
<evidence type="ECO:0000256" key="1">
    <source>
        <dbReference type="ARBA" id="ARBA00022679"/>
    </source>
</evidence>
<dbReference type="eggNOG" id="COG0524">
    <property type="taxonomic scope" value="Bacteria"/>
</dbReference>
<evidence type="ECO:0000259" key="3">
    <source>
        <dbReference type="PROSITE" id="PS50956"/>
    </source>
</evidence>
<dbReference type="AlphaFoldDB" id="G0V4M3"/>
<proteinExistence type="predicted"/>
<dbReference type="GO" id="GO:0050225">
    <property type="term" value="F:pseudouridine kinase activity"/>
    <property type="evidence" value="ECO:0007669"/>
    <property type="project" value="UniProtKB-EC"/>
</dbReference>
<evidence type="ECO:0000313" key="5">
    <source>
        <dbReference type="Proteomes" id="UP000007652"/>
    </source>
</evidence>
<dbReference type="CDD" id="cd01941">
    <property type="entry name" value="YeiC_kinase_like"/>
    <property type="match status" value="1"/>
</dbReference>
<keyword evidence="1 4" id="KW-0808">Transferase</keyword>
<reference evidence="4 5" key="1">
    <citation type="journal article" date="2011" name="J. Bacteriol.">
        <title>Draft genome sequence of Caloramator australicus strain RC3T, a thermoanaerobe from the Great Artesian Basin of Australia.</title>
        <authorList>
            <person name="Ogg C.D."/>
            <person name="Patel B.K.C."/>
        </authorList>
    </citation>
    <scope>NUCLEOTIDE SEQUENCE [LARGE SCALE GENOMIC DNA]</scope>
    <source>
        <strain evidence="4 5">RC3</strain>
    </source>
</reference>
<dbReference type="OrthoDB" id="9806249at2"/>
<dbReference type="InterPro" id="IPR012318">
    <property type="entry name" value="HTH_CRP"/>
</dbReference>
<dbReference type="InterPro" id="IPR036390">
    <property type="entry name" value="WH_DNA-bd_sf"/>
</dbReference>